<protein>
    <recommendedName>
        <fullName evidence="4">F-box domain-containing protein</fullName>
    </recommendedName>
</protein>
<feature type="compositionally biased region" description="Polar residues" evidence="1">
    <location>
        <begin position="1"/>
        <end position="11"/>
    </location>
</feature>
<dbReference type="PANTHER" id="PTHR24414">
    <property type="entry name" value="F-BOX/KELCH-REPEAT PROTEIN SKIP4"/>
    <property type="match status" value="1"/>
</dbReference>
<feature type="compositionally biased region" description="Basic and acidic residues" evidence="1">
    <location>
        <begin position="173"/>
        <end position="182"/>
    </location>
</feature>
<gene>
    <name evidence="2" type="ORF">MERR_LOCUS49747</name>
</gene>
<dbReference type="PANTHER" id="PTHR24414:SF148">
    <property type="entry name" value="F-BOX DOMAIN-CONTAINING PROTEIN"/>
    <property type="match status" value="1"/>
</dbReference>
<accession>A0A6D2L9C5</accession>
<keyword evidence="3" id="KW-1185">Reference proteome</keyword>
<evidence type="ECO:0000313" key="3">
    <source>
        <dbReference type="Proteomes" id="UP000467841"/>
    </source>
</evidence>
<dbReference type="AlphaFoldDB" id="A0A6D2L9C5"/>
<dbReference type="Proteomes" id="UP000467841">
    <property type="component" value="Unassembled WGS sequence"/>
</dbReference>
<feature type="region of interest" description="Disordered" evidence="1">
    <location>
        <begin position="1"/>
        <end position="22"/>
    </location>
</feature>
<dbReference type="SUPFAM" id="SSF117281">
    <property type="entry name" value="Kelch motif"/>
    <property type="match status" value="1"/>
</dbReference>
<feature type="region of interest" description="Disordered" evidence="1">
    <location>
        <begin position="157"/>
        <end position="201"/>
    </location>
</feature>
<evidence type="ECO:0008006" key="4">
    <source>
        <dbReference type="Google" id="ProtNLM"/>
    </source>
</evidence>
<comment type="caution">
    <text evidence="2">The sequence shown here is derived from an EMBL/GenBank/DDBJ whole genome shotgun (WGS) entry which is preliminary data.</text>
</comment>
<dbReference type="OrthoDB" id="1113795at2759"/>
<reference evidence="2" key="1">
    <citation type="submission" date="2020-01" db="EMBL/GenBank/DDBJ databases">
        <authorList>
            <person name="Mishra B."/>
        </authorList>
    </citation>
    <scope>NUCLEOTIDE SEQUENCE [LARGE SCALE GENOMIC DNA]</scope>
</reference>
<organism evidence="2 3">
    <name type="scientific">Microthlaspi erraticum</name>
    <dbReference type="NCBI Taxonomy" id="1685480"/>
    <lineage>
        <taxon>Eukaryota</taxon>
        <taxon>Viridiplantae</taxon>
        <taxon>Streptophyta</taxon>
        <taxon>Embryophyta</taxon>
        <taxon>Tracheophyta</taxon>
        <taxon>Spermatophyta</taxon>
        <taxon>Magnoliopsida</taxon>
        <taxon>eudicotyledons</taxon>
        <taxon>Gunneridae</taxon>
        <taxon>Pentapetalae</taxon>
        <taxon>rosids</taxon>
        <taxon>malvids</taxon>
        <taxon>Brassicales</taxon>
        <taxon>Brassicaceae</taxon>
        <taxon>Coluteocarpeae</taxon>
        <taxon>Microthlaspi</taxon>
    </lineage>
</organism>
<evidence type="ECO:0000256" key="1">
    <source>
        <dbReference type="SAM" id="MobiDB-lite"/>
    </source>
</evidence>
<evidence type="ECO:0000313" key="2">
    <source>
        <dbReference type="EMBL" id="CAA7062511.1"/>
    </source>
</evidence>
<name>A0A6D2L9C5_9BRAS</name>
<sequence>MSISVTANETPQPRAKRSKRLKPSSLPIEMALNCLARVSKSEHASLSLVSKWHRRQLISPELYEFRSLLGFTENVIYLCLQIPPEPNPRWFALFPKTQNRPRRLVQVRSTLYQPPDASSVVAHGCGIYVIGGRRISGIVSPSGKRLSPGLPIAQVDHSPFHESPSRVCRGGSGRREDIRSGREQGLGESRQLGRGFRPKDADLGCIARPRVAG</sequence>
<dbReference type="InterPro" id="IPR050354">
    <property type="entry name" value="F-box/kelch-repeat_ARATH"/>
</dbReference>
<dbReference type="InterPro" id="IPR015915">
    <property type="entry name" value="Kelch-typ_b-propeller"/>
</dbReference>
<dbReference type="EMBL" id="CACVBM020001940">
    <property type="protein sequence ID" value="CAA7062511.1"/>
    <property type="molecule type" value="Genomic_DNA"/>
</dbReference>
<proteinExistence type="predicted"/>